<gene>
    <name evidence="2" type="ORF">CK203_109934</name>
</gene>
<sequence length="239" mass="27142">MEEDIKESYLYYSTTQDPFGFQISAEISNQSSPSSKQNVSREGTQFSLTKEQMEQLYKLLKPSQDTNTSLLAQRDLTSRKTIDNAKEHEGQYYFEKEAELNKQAQIVSWGEVSENRNIWGIIAPIVALPEPKQPQTLPPKPEHPQTLPPKFEQPQTPFVETTMTMNKGSMTGDLQLQSPKLLVYSRQKNTQKVEHLMNLLQNHDFKPISGTQTSNPRVTSQGDDLNVPIALRKGTRSCT</sequence>
<name>A0A438CSE8_VITVI</name>
<feature type="region of interest" description="Disordered" evidence="1">
    <location>
        <begin position="131"/>
        <end position="154"/>
    </location>
</feature>
<comment type="caution">
    <text evidence="2">The sequence shown here is derived from an EMBL/GenBank/DDBJ whole genome shotgun (WGS) entry which is preliminary data.</text>
</comment>
<organism evidence="2 3">
    <name type="scientific">Vitis vinifera</name>
    <name type="common">Grape</name>
    <dbReference type="NCBI Taxonomy" id="29760"/>
    <lineage>
        <taxon>Eukaryota</taxon>
        <taxon>Viridiplantae</taxon>
        <taxon>Streptophyta</taxon>
        <taxon>Embryophyta</taxon>
        <taxon>Tracheophyta</taxon>
        <taxon>Spermatophyta</taxon>
        <taxon>Magnoliopsida</taxon>
        <taxon>eudicotyledons</taxon>
        <taxon>Gunneridae</taxon>
        <taxon>Pentapetalae</taxon>
        <taxon>rosids</taxon>
        <taxon>Vitales</taxon>
        <taxon>Vitaceae</taxon>
        <taxon>Viteae</taxon>
        <taxon>Vitis</taxon>
    </lineage>
</organism>
<evidence type="ECO:0000313" key="2">
    <source>
        <dbReference type="EMBL" id="RVW26059.1"/>
    </source>
</evidence>
<dbReference type="Proteomes" id="UP000288805">
    <property type="component" value="Unassembled WGS sequence"/>
</dbReference>
<dbReference type="EMBL" id="QGNW01002043">
    <property type="protein sequence ID" value="RVW26059.1"/>
    <property type="molecule type" value="Genomic_DNA"/>
</dbReference>
<reference evidence="2 3" key="1">
    <citation type="journal article" date="2018" name="PLoS Genet.">
        <title>Population sequencing reveals clonal diversity and ancestral inbreeding in the grapevine cultivar Chardonnay.</title>
        <authorList>
            <person name="Roach M.J."/>
            <person name="Johnson D.L."/>
            <person name="Bohlmann J."/>
            <person name="van Vuuren H.J."/>
            <person name="Jones S.J."/>
            <person name="Pretorius I.S."/>
            <person name="Schmidt S.A."/>
            <person name="Borneman A.R."/>
        </authorList>
    </citation>
    <scope>NUCLEOTIDE SEQUENCE [LARGE SCALE GENOMIC DNA]</scope>
    <source>
        <strain evidence="3">cv. Chardonnay</strain>
        <tissue evidence="2">Leaf</tissue>
    </source>
</reference>
<evidence type="ECO:0000313" key="3">
    <source>
        <dbReference type="Proteomes" id="UP000288805"/>
    </source>
</evidence>
<accession>A0A438CSE8</accession>
<evidence type="ECO:0000256" key="1">
    <source>
        <dbReference type="SAM" id="MobiDB-lite"/>
    </source>
</evidence>
<dbReference type="AlphaFoldDB" id="A0A438CSE8"/>
<proteinExistence type="predicted"/>
<protein>
    <submittedName>
        <fullName evidence="2">Uncharacterized protein</fullName>
    </submittedName>
</protein>